<proteinExistence type="predicted"/>
<gene>
    <name evidence="2" type="ORF">J2S42_005653</name>
</gene>
<dbReference type="RefSeq" id="WP_307243902.1">
    <property type="nucleotide sequence ID" value="NZ_JAUSUZ010000001.1"/>
</dbReference>
<keyword evidence="3" id="KW-1185">Reference proteome</keyword>
<protein>
    <submittedName>
        <fullName evidence="2">Uncharacterized protein</fullName>
    </submittedName>
</protein>
<feature type="region of interest" description="Disordered" evidence="1">
    <location>
        <begin position="103"/>
        <end position="128"/>
    </location>
</feature>
<evidence type="ECO:0000256" key="1">
    <source>
        <dbReference type="SAM" id="MobiDB-lite"/>
    </source>
</evidence>
<dbReference type="AlphaFoldDB" id="A0AAE3W5A2"/>
<evidence type="ECO:0000313" key="2">
    <source>
        <dbReference type="EMBL" id="MDQ0368984.1"/>
    </source>
</evidence>
<reference evidence="2 3" key="1">
    <citation type="submission" date="2023-07" db="EMBL/GenBank/DDBJ databases">
        <title>Sequencing the genomes of 1000 actinobacteria strains.</title>
        <authorList>
            <person name="Klenk H.-P."/>
        </authorList>
    </citation>
    <scope>NUCLEOTIDE SEQUENCE [LARGE SCALE GENOMIC DNA]</scope>
    <source>
        <strain evidence="2 3">DSM 44709</strain>
    </source>
</reference>
<accession>A0AAE3W5A2</accession>
<evidence type="ECO:0000313" key="3">
    <source>
        <dbReference type="Proteomes" id="UP001240236"/>
    </source>
</evidence>
<name>A0AAE3W5A2_9ACTN</name>
<organism evidence="2 3">
    <name type="scientific">Catenuloplanes indicus</name>
    <dbReference type="NCBI Taxonomy" id="137267"/>
    <lineage>
        <taxon>Bacteria</taxon>
        <taxon>Bacillati</taxon>
        <taxon>Actinomycetota</taxon>
        <taxon>Actinomycetes</taxon>
        <taxon>Micromonosporales</taxon>
        <taxon>Micromonosporaceae</taxon>
        <taxon>Catenuloplanes</taxon>
    </lineage>
</organism>
<sequence length="128" mass="13334">MNSIPVDLSRLAGLICIAAPEQRTTLDGAVRKDRDGNTLWVTGIAVRRADSRRASVIDVQTAAEPVGVVEGAAVGLTELDASMWEIDGRHGLSYRAASVFAKPHAEPPRPVSTSGAAVSGRTSGKAEA</sequence>
<dbReference type="EMBL" id="JAUSUZ010000001">
    <property type="protein sequence ID" value="MDQ0368984.1"/>
    <property type="molecule type" value="Genomic_DNA"/>
</dbReference>
<feature type="compositionally biased region" description="Polar residues" evidence="1">
    <location>
        <begin position="111"/>
        <end position="122"/>
    </location>
</feature>
<comment type="caution">
    <text evidence="2">The sequence shown here is derived from an EMBL/GenBank/DDBJ whole genome shotgun (WGS) entry which is preliminary data.</text>
</comment>
<dbReference type="Proteomes" id="UP001240236">
    <property type="component" value="Unassembled WGS sequence"/>
</dbReference>